<keyword evidence="3" id="KW-1185">Reference proteome</keyword>
<organism evidence="2 3">
    <name type="scientific">Branchiostoma lanceolatum</name>
    <name type="common">Common lancelet</name>
    <name type="synonym">Amphioxus lanceolatum</name>
    <dbReference type="NCBI Taxonomy" id="7740"/>
    <lineage>
        <taxon>Eukaryota</taxon>
        <taxon>Metazoa</taxon>
        <taxon>Chordata</taxon>
        <taxon>Cephalochordata</taxon>
        <taxon>Leptocardii</taxon>
        <taxon>Amphioxiformes</taxon>
        <taxon>Branchiostomatidae</taxon>
        <taxon>Branchiostoma</taxon>
    </lineage>
</organism>
<dbReference type="Proteomes" id="UP000838412">
    <property type="component" value="Chromosome 14"/>
</dbReference>
<dbReference type="EMBL" id="OV696699">
    <property type="protein sequence ID" value="CAH1244727.1"/>
    <property type="molecule type" value="Genomic_DNA"/>
</dbReference>
<dbReference type="AlphaFoldDB" id="A0A8K0ED58"/>
<reference evidence="2" key="1">
    <citation type="submission" date="2022-01" db="EMBL/GenBank/DDBJ databases">
        <authorList>
            <person name="Braso-Vives M."/>
        </authorList>
    </citation>
    <scope>NUCLEOTIDE SEQUENCE</scope>
</reference>
<accession>A0A8K0ED58</accession>
<proteinExistence type="predicted"/>
<sequence length="116" mass="12735">MTAGDVAPCCAIQKWTGIKVGVVKRYVRRPPSPATRLPTSTSTMPDWKWVLSWVQKNFPLDSCLLRNSPGEFTHRENTPGFWALVPSAASLSPRKGARGWGEVSRGPPKSHPNHSG</sequence>
<gene>
    <name evidence="2" type="primary">Hypp7370</name>
    <name evidence="2" type="ORF">BLAG_LOCUS7297</name>
</gene>
<evidence type="ECO:0000256" key="1">
    <source>
        <dbReference type="SAM" id="MobiDB-lite"/>
    </source>
</evidence>
<protein>
    <submittedName>
        <fullName evidence="2">Hypp7370 protein</fullName>
    </submittedName>
</protein>
<name>A0A8K0ED58_BRALA</name>
<evidence type="ECO:0000313" key="2">
    <source>
        <dbReference type="EMBL" id="CAH1244727.1"/>
    </source>
</evidence>
<feature type="region of interest" description="Disordered" evidence="1">
    <location>
        <begin position="92"/>
        <end position="116"/>
    </location>
</feature>
<evidence type="ECO:0000313" key="3">
    <source>
        <dbReference type="Proteomes" id="UP000838412"/>
    </source>
</evidence>